<reference evidence="1 2" key="1">
    <citation type="submission" date="2023-10" db="EMBL/GenBank/DDBJ databases">
        <title>Complete genome sequence of Shewanella sp. DAU334.</title>
        <authorList>
            <person name="Lee Y.-S."/>
            <person name="Jeong H.-R."/>
            <person name="Hwang E.-J."/>
            <person name="Choi Y.-L."/>
            <person name="Kim G.-D."/>
        </authorList>
    </citation>
    <scope>NUCLEOTIDE SEQUENCE [LARGE SCALE GENOMIC DNA]</scope>
    <source>
        <strain evidence="1 2">DAU334</strain>
    </source>
</reference>
<organism evidence="1 2">
    <name type="scientific">Shewanella youngdeokensis</name>
    <dbReference type="NCBI Taxonomy" id="2999068"/>
    <lineage>
        <taxon>Bacteria</taxon>
        <taxon>Pseudomonadati</taxon>
        <taxon>Pseudomonadota</taxon>
        <taxon>Gammaproteobacteria</taxon>
        <taxon>Alteromonadales</taxon>
        <taxon>Shewanellaceae</taxon>
        <taxon>Shewanella</taxon>
    </lineage>
</organism>
<protein>
    <recommendedName>
        <fullName evidence="3">Lipoprotein</fullName>
    </recommendedName>
</protein>
<dbReference type="Proteomes" id="UP001529491">
    <property type="component" value="Chromosome"/>
</dbReference>
<dbReference type="RefSeq" id="WP_310470061.1">
    <property type="nucleotide sequence ID" value="NZ_CP136522.1"/>
</dbReference>
<accession>A0ABZ0JZR6</accession>
<name>A0ABZ0JZR6_9GAMM</name>
<evidence type="ECO:0000313" key="1">
    <source>
        <dbReference type="EMBL" id="WOT05798.1"/>
    </source>
</evidence>
<gene>
    <name evidence="1" type="ORF">RGE70_02920</name>
</gene>
<proteinExistence type="predicted"/>
<evidence type="ECO:0000313" key="2">
    <source>
        <dbReference type="Proteomes" id="UP001529491"/>
    </source>
</evidence>
<sequence>MNRVVLATIIITAFLVGCSSDPIKSKQKTNATKKFNYYSQDYSLHNPDGIVGGCFE</sequence>
<evidence type="ECO:0008006" key="3">
    <source>
        <dbReference type="Google" id="ProtNLM"/>
    </source>
</evidence>
<dbReference type="PROSITE" id="PS51257">
    <property type="entry name" value="PROKAR_LIPOPROTEIN"/>
    <property type="match status" value="1"/>
</dbReference>
<dbReference type="EMBL" id="CP136522">
    <property type="protein sequence ID" value="WOT05798.1"/>
    <property type="molecule type" value="Genomic_DNA"/>
</dbReference>
<keyword evidence="2" id="KW-1185">Reference proteome</keyword>